<evidence type="ECO:0000313" key="2">
    <source>
        <dbReference type="Proteomes" id="UP000075304"/>
    </source>
</evidence>
<evidence type="ECO:0000313" key="1">
    <source>
        <dbReference type="EMBL" id="KYC69083.1"/>
    </source>
</evidence>
<gene>
    <name evidence="1" type="ORF">B4099_3573</name>
</gene>
<comment type="caution">
    <text evidence="1">The sequence shown here is derived from an EMBL/GenBank/DDBJ whole genome shotgun (WGS) entry which is preliminary data.</text>
</comment>
<proteinExistence type="predicted"/>
<reference evidence="1 2" key="1">
    <citation type="submission" date="2016-01" db="EMBL/GenBank/DDBJ databases">
        <title>Genome Sequences of Twelve Sporeforming Bacillus Species Isolated from Foods.</title>
        <authorList>
            <person name="Berendsen E.M."/>
            <person name="Wells-Bennik M.H."/>
            <person name="Krawcyk A.O."/>
            <person name="De Jong A."/>
            <person name="Holsappel S."/>
            <person name="Eijlander R.T."/>
            <person name="Kuipers O.P."/>
        </authorList>
    </citation>
    <scope>NUCLEOTIDE SEQUENCE [LARGE SCALE GENOMIC DNA]</scope>
    <source>
        <strain evidence="1 2">B4099</strain>
    </source>
</reference>
<dbReference type="EMBL" id="LQYI01000052">
    <property type="protein sequence ID" value="KYC69083.1"/>
    <property type="molecule type" value="Genomic_DNA"/>
</dbReference>
<sequence>MSSFCKNVLFIQSKAPPFYPVNRKIIIYILNMFSIFF</sequence>
<dbReference type="Proteomes" id="UP000075304">
    <property type="component" value="Unassembled WGS sequence"/>
</dbReference>
<protein>
    <submittedName>
        <fullName evidence="1">Uncharacterized protein</fullName>
    </submittedName>
</protein>
<dbReference type="AlphaFoldDB" id="A0A150KGG2"/>
<name>A0A150KGG2_HEYCO</name>
<organism evidence="1 2">
    <name type="scientific">Heyndrickxia coagulans</name>
    <name type="common">Weizmannia coagulans</name>
    <dbReference type="NCBI Taxonomy" id="1398"/>
    <lineage>
        <taxon>Bacteria</taxon>
        <taxon>Bacillati</taxon>
        <taxon>Bacillota</taxon>
        <taxon>Bacilli</taxon>
        <taxon>Bacillales</taxon>
        <taxon>Bacillaceae</taxon>
        <taxon>Heyndrickxia</taxon>
    </lineage>
</organism>
<accession>A0A150KGG2</accession>